<dbReference type="AlphaFoldDB" id="G0EH99"/>
<dbReference type="Gene3D" id="3.30.470.30">
    <property type="entry name" value="DNA ligase/mRNA capping enzyme"/>
    <property type="match status" value="1"/>
</dbReference>
<feature type="domain" description="RNA ligase Pab1020 C-terminal" evidence="2">
    <location>
        <begin position="263"/>
        <end position="383"/>
    </location>
</feature>
<keyword evidence="3" id="KW-0436">Ligase</keyword>
<protein>
    <submittedName>
        <fullName evidence="3">ATP dependent DNA ligase</fullName>
    </submittedName>
</protein>
<keyword evidence="4" id="KW-1185">Reference proteome</keyword>
<dbReference type="Pfam" id="PF09414">
    <property type="entry name" value="RNA_ligase"/>
    <property type="match status" value="1"/>
</dbReference>
<dbReference type="HOGENOM" id="CLU_061502_0_0_2"/>
<feature type="domain" description="RNA ligase" evidence="1">
    <location>
        <begin position="94"/>
        <end position="250"/>
    </location>
</feature>
<dbReference type="eggNOG" id="arCOG04218">
    <property type="taxonomic scope" value="Archaea"/>
</dbReference>
<dbReference type="Proteomes" id="UP000001037">
    <property type="component" value="Chromosome"/>
</dbReference>
<evidence type="ECO:0000259" key="1">
    <source>
        <dbReference type="Pfam" id="PF09414"/>
    </source>
</evidence>
<dbReference type="InParanoid" id="G0EH99"/>
<accession>G0EH99</accession>
<evidence type="ECO:0000313" key="3">
    <source>
        <dbReference type="EMBL" id="AEM39323.1"/>
    </source>
</evidence>
<dbReference type="STRING" id="694429.Pyrfu_1465"/>
<name>G0EH99_PYRF1</name>
<dbReference type="Gene3D" id="1.20.58.2250">
    <property type="match status" value="1"/>
</dbReference>
<dbReference type="GeneID" id="11138652"/>
<dbReference type="RefSeq" id="WP_014027000.1">
    <property type="nucleotide sequence ID" value="NC_015931.1"/>
</dbReference>
<dbReference type="KEGG" id="pfm:Pyrfu_1465"/>
<organism evidence="3 4">
    <name type="scientific">Pyrolobus fumarii (strain DSM 11204 / 1A)</name>
    <dbReference type="NCBI Taxonomy" id="694429"/>
    <lineage>
        <taxon>Archaea</taxon>
        <taxon>Thermoproteota</taxon>
        <taxon>Thermoprotei</taxon>
        <taxon>Desulfurococcales</taxon>
        <taxon>Pyrodictiaceae</taxon>
        <taxon>Pyrolobus</taxon>
    </lineage>
</organism>
<reference evidence="3 4" key="1">
    <citation type="journal article" date="2011" name="Stand. Genomic Sci.">
        <title>Complete genome sequence of the hyperthermophilic chemolithoautotroph Pyrolobus fumarii type strain (1A).</title>
        <authorList>
            <person name="Anderson I."/>
            <person name="Goker M."/>
            <person name="Nolan M."/>
            <person name="Lucas S."/>
            <person name="Hammon N."/>
            <person name="Deshpande S."/>
            <person name="Cheng J.F."/>
            <person name="Tapia R."/>
            <person name="Han C."/>
            <person name="Goodwin L."/>
            <person name="Pitluck S."/>
            <person name="Huntemann M."/>
            <person name="Liolios K."/>
            <person name="Ivanova N."/>
            <person name="Pagani I."/>
            <person name="Mavromatis K."/>
            <person name="Ovchinikova G."/>
            <person name="Pati A."/>
            <person name="Chen A."/>
            <person name="Palaniappan K."/>
            <person name="Land M."/>
            <person name="Hauser L."/>
            <person name="Brambilla E.M."/>
            <person name="Huber H."/>
            <person name="Yasawong M."/>
            <person name="Rohde M."/>
            <person name="Spring S."/>
            <person name="Abt B."/>
            <person name="Sikorski J."/>
            <person name="Wirth R."/>
            <person name="Detter J.C."/>
            <person name="Woyke T."/>
            <person name="Bristow J."/>
            <person name="Eisen J.A."/>
            <person name="Markowitz V."/>
            <person name="Hugenholtz P."/>
            <person name="Kyrpides N.C."/>
            <person name="Klenk H.P."/>
            <person name="Lapidus A."/>
        </authorList>
    </citation>
    <scope>NUCLEOTIDE SEQUENCE [LARGE SCALE GENOMIC DNA]</scope>
    <source>
        <strain evidence="4">DSM 11204 / 1A</strain>
    </source>
</reference>
<proteinExistence type="predicted"/>
<dbReference type="InterPro" id="IPR021122">
    <property type="entry name" value="RNA_ligase_dom_REL/Rnl2"/>
</dbReference>
<dbReference type="EMBL" id="CP002838">
    <property type="protein sequence ID" value="AEM39323.1"/>
    <property type="molecule type" value="Genomic_DNA"/>
</dbReference>
<gene>
    <name evidence="3" type="ordered locus">Pyrfu_1465</name>
</gene>
<dbReference type="InterPro" id="IPR041596">
    <property type="entry name" value="Lig_Pab1020_C"/>
</dbReference>
<dbReference type="Pfam" id="PF18330">
    <property type="entry name" value="Lig_C"/>
    <property type="match status" value="1"/>
</dbReference>
<dbReference type="PRINTS" id="PR01048">
    <property type="entry name" value="Y414FAMILY"/>
</dbReference>
<dbReference type="SUPFAM" id="SSF56091">
    <property type="entry name" value="DNA ligase/mRNA capping enzyme, catalytic domain"/>
    <property type="match status" value="1"/>
</dbReference>
<dbReference type="InterPro" id="IPR001072">
    <property type="entry name" value="RNA_ligase_Pab1020"/>
</dbReference>
<dbReference type="Gene3D" id="3.30.1490.70">
    <property type="match status" value="1"/>
</dbReference>
<evidence type="ECO:0000259" key="2">
    <source>
        <dbReference type="Pfam" id="PF18330"/>
    </source>
</evidence>
<dbReference type="CDD" id="cd07894">
    <property type="entry name" value="Adenylation_RNA_ligase"/>
    <property type="match status" value="1"/>
</dbReference>
<dbReference type="GO" id="GO:0016874">
    <property type="term" value="F:ligase activity"/>
    <property type="evidence" value="ECO:0007669"/>
    <property type="project" value="UniProtKB-KW"/>
</dbReference>
<dbReference type="Gene3D" id="3.30.70.3360">
    <property type="match status" value="1"/>
</dbReference>
<sequence>MIRIPLERWMIEKLAEALNVNIEEAERLARRRNVVRLMKWRNVTYFSLRKDVYGLREGTLIAVWPDGYRVVPGYPSIQRVLLPSVALPKHFIDKIVVEEKLNGYNVRVVKLRDEIVAVTRGGLICPYTTQRIRKLYGDKLTSLFREEGEELVVAGEVIGLENPYVRFYYPEAGGFAYFIFDIVHGEKFLPPHERKEIVEKHGLLHVPVLGEIDKNDIKAFRKIIEDLERRGREGVVLKDPEYRVPPLKYTTSFINIHDIEIGMRFPFDEGRNYLFSRILREIFKAVEEGWDDRRLLLAEQNLGKAILEPAIEAVKEVKNGKMLYEEFMLPFDTRDDFEEFLDYMASLGVDIIVAGVEQRSDGSIVARIRKVKDTWREVQKILETGLSPID</sequence>
<dbReference type="NCBIfam" id="TIGR01209">
    <property type="entry name" value="RNA ligase"/>
    <property type="match status" value="1"/>
</dbReference>
<evidence type="ECO:0000313" key="4">
    <source>
        <dbReference type="Proteomes" id="UP000001037"/>
    </source>
</evidence>